<proteinExistence type="predicted"/>
<dbReference type="InterPro" id="IPR011010">
    <property type="entry name" value="DNA_brk_join_enz"/>
</dbReference>
<reference evidence="3" key="1">
    <citation type="submission" date="2022-11" db="EMBL/GenBank/DDBJ databases">
        <title>Nonomuraea corallina sp. nov., a new species of the genus Nonomuraea isolated from sea side sediment in Thai sea.</title>
        <authorList>
            <person name="Ngamcharungchit C."/>
            <person name="Matsumoto A."/>
            <person name="Suriyachadkun C."/>
            <person name="Panbangred W."/>
            <person name="Inahashi Y."/>
            <person name="Intra B."/>
        </authorList>
    </citation>
    <scope>NUCLEOTIDE SEQUENCE</scope>
    <source>
        <strain evidence="3">MCN248</strain>
    </source>
</reference>
<evidence type="ECO:0000256" key="1">
    <source>
        <dbReference type="PROSITE-ProRule" id="PRU01248"/>
    </source>
</evidence>
<gene>
    <name evidence="3" type="ORF">OUY22_22290</name>
</gene>
<dbReference type="Proteomes" id="UP001144036">
    <property type="component" value="Unassembled WGS sequence"/>
</dbReference>
<keyword evidence="4" id="KW-1185">Reference proteome</keyword>
<dbReference type="InterPro" id="IPR044068">
    <property type="entry name" value="CB"/>
</dbReference>
<sequence length="276" mass="29627">MRELAAVGQLERPLPRDGELVDALDPITRRAVEGWLADRPSTARRRTCLRVLTSWLRWLYATEPDLEPLAASTAHLDAYCYAALTTGAGGGRPLAPATVAGRRATLASFYAYAARCGAVQAQRLANSTSRLTPGERRLLRRGIARLAGDGRRTEALAVALLEATGATPDALAALVTRDVHVLPGADPLVVVVLREEGDGRVAYPVPERVRPLLGAECAGRNGDEPLVRRPDGALVDTGWVTAALTEAARAGGLPRQRAELLHPHLLRAAEPCRRRD</sequence>
<organism evidence="3 4">
    <name type="scientific">Nonomuraea corallina</name>
    <dbReference type="NCBI Taxonomy" id="2989783"/>
    <lineage>
        <taxon>Bacteria</taxon>
        <taxon>Bacillati</taxon>
        <taxon>Actinomycetota</taxon>
        <taxon>Actinomycetes</taxon>
        <taxon>Streptosporangiales</taxon>
        <taxon>Streptosporangiaceae</taxon>
        <taxon>Nonomuraea</taxon>
    </lineage>
</organism>
<dbReference type="SUPFAM" id="SSF56349">
    <property type="entry name" value="DNA breaking-rejoining enzymes"/>
    <property type="match status" value="1"/>
</dbReference>
<evidence type="ECO:0000259" key="2">
    <source>
        <dbReference type="PROSITE" id="PS51900"/>
    </source>
</evidence>
<dbReference type="RefSeq" id="WP_270157024.1">
    <property type="nucleotide sequence ID" value="NZ_JAPNNL010000095.1"/>
</dbReference>
<keyword evidence="1" id="KW-0238">DNA-binding</keyword>
<evidence type="ECO:0000313" key="4">
    <source>
        <dbReference type="Proteomes" id="UP001144036"/>
    </source>
</evidence>
<feature type="domain" description="Core-binding (CB)" evidence="2">
    <location>
        <begin position="26"/>
        <end position="114"/>
    </location>
</feature>
<dbReference type="EMBL" id="JAPNNL010000095">
    <property type="protein sequence ID" value="MDA0636161.1"/>
    <property type="molecule type" value="Genomic_DNA"/>
</dbReference>
<dbReference type="PROSITE" id="PS51900">
    <property type="entry name" value="CB"/>
    <property type="match status" value="1"/>
</dbReference>
<protein>
    <recommendedName>
        <fullName evidence="2">Core-binding (CB) domain-containing protein</fullName>
    </recommendedName>
</protein>
<evidence type="ECO:0000313" key="3">
    <source>
        <dbReference type="EMBL" id="MDA0636161.1"/>
    </source>
</evidence>
<accession>A0ABT4SGU7</accession>
<comment type="caution">
    <text evidence="3">The sequence shown here is derived from an EMBL/GenBank/DDBJ whole genome shotgun (WGS) entry which is preliminary data.</text>
</comment>
<name>A0ABT4SGU7_9ACTN</name>